<dbReference type="RefSeq" id="WP_189024191.1">
    <property type="nucleotide sequence ID" value="NZ_BMNE01000001.1"/>
</dbReference>
<gene>
    <name evidence="1" type="ORF">GCM10011610_09900</name>
</gene>
<reference evidence="2" key="1">
    <citation type="journal article" date="2019" name="Int. J. Syst. Evol. Microbiol.">
        <title>The Global Catalogue of Microorganisms (GCM) 10K type strain sequencing project: providing services to taxonomists for standard genome sequencing and annotation.</title>
        <authorList>
            <consortium name="The Broad Institute Genomics Platform"/>
            <consortium name="The Broad Institute Genome Sequencing Center for Infectious Disease"/>
            <person name="Wu L."/>
            <person name="Ma J."/>
        </authorList>
    </citation>
    <scope>NUCLEOTIDE SEQUENCE [LARGE SCALE GENOMIC DNA]</scope>
    <source>
        <strain evidence="2">CGMCC 4.7329</strain>
    </source>
</reference>
<evidence type="ECO:0000313" key="1">
    <source>
        <dbReference type="EMBL" id="GGN70591.1"/>
    </source>
</evidence>
<accession>A0ABQ2K805</accession>
<proteinExistence type="predicted"/>
<name>A0ABQ2K805_9NOCA</name>
<comment type="caution">
    <text evidence="1">The sequence shown here is derived from an EMBL/GenBank/DDBJ whole genome shotgun (WGS) entry which is preliminary data.</text>
</comment>
<sequence length="64" mass="7133">MMAWLLAYRPEPDETRARAALAEAAALLPDDADVHCSAAEIYQHLTDRAGHRRPPIAERTLYSS</sequence>
<dbReference type="EMBL" id="BMNE01000001">
    <property type="protein sequence ID" value="GGN70591.1"/>
    <property type="molecule type" value="Genomic_DNA"/>
</dbReference>
<evidence type="ECO:0008006" key="3">
    <source>
        <dbReference type="Google" id="ProtNLM"/>
    </source>
</evidence>
<keyword evidence="2" id="KW-1185">Reference proteome</keyword>
<organism evidence="1 2">
    <name type="scientific">Nocardia rhizosphaerihabitans</name>
    <dbReference type="NCBI Taxonomy" id="1691570"/>
    <lineage>
        <taxon>Bacteria</taxon>
        <taxon>Bacillati</taxon>
        <taxon>Actinomycetota</taxon>
        <taxon>Actinomycetes</taxon>
        <taxon>Mycobacteriales</taxon>
        <taxon>Nocardiaceae</taxon>
        <taxon>Nocardia</taxon>
    </lineage>
</organism>
<evidence type="ECO:0000313" key="2">
    <source>
        <dbReference type="Proteomes" id="UP000658127"/>
    </source>
</evidence>
<protein>
    <recommendedName>
        <fullName evidence="3">Tetratricopeptide repeat protein</fullName>
    </recommendedName>
</protein>
<dbReference type="Proteomes" id="UP000658127">
    <property type="component" value="Unassembled WGS sequence"/>
</dbReference>